<dbReference type="EMBL" id="LBMM01017867">
    <property type="protein sequence ID" value="KMQ83946.1"/>
    <property type="molecule type" value="Genomic_DNA"/>
</dbReference>
<keyword evidence="3" id="KW-0349">Heme</keyword>
<evidence type="ECO:0000256" key="5">
    <source>
        <dbReference type="ARBA" id="ARBA00023002"/>
    </source>
</evidence>
<dbReference type="STRING" id="67767.A0A0J7K177"/>
<organism evidence="10 11">
    <name type="scientific">Lasius niger</name>
    <name type="common">Black garden ant</name>
    <dbReference type="NCBI Taxonomy" id="67767"/>
    <lineage>
        <taxon>Eukaryota</taxon>
        <taxon>Metazoa</taxon>
        <taxon>Ecdysozoa</taxon>
        <taxon>Arthropoda</taxon>
        <taxon>Hexapoda</taxon>
        <taxon>Insecta</taxon>
        <taxon>Pterygota</taxon>
        <taxon>Neoptera</taxon>
        <taxon>Endopterygota</taxon>
        <taxon>Hymenoptera</taxon>
        <taxon>Apocrita</taxon>
        <taxon>Aculeata</taxon>
        <taxon>Formicoidea</taxon>
        <taxon>Formicidae</taxon>
        <taxon>Formicinae</taxon>
        <taxon>Lasius</taxon>
        <taxon>Lasius</taxon>
    </lineage>
</organism>
<dbReference type="SUPFAM" id="SSF48264">
    <property type="entry name" value="Cytochrome P450"/>
    <property type="match status" value="1"/>
</dbReference>
<evidence type="ECO:0000313" key="11">
    <source>
        <dbReference type="Proteomes" id="UP000036403"/>
    </source>
</evidence>
<dbReference type="GO" id="GO:0005506">
    <property type="term" value="F:iron ion binding"/>
    <property type="evidence" value="ECO:0007669"/>
    <property type="project" value="InterPro"/>
</dbReference>
<dbReference type="GO" id="GO:0020037">
    <property type="term" value="F:heme binding"/>
    <property type="evidence" value="ECO:0007669"/>
    <property type="project" value="InterPro"/>
</dbReference>
<dbReference type="Pfam" id="PF00067">
    <property type="entry name" value="p450"/>
    <property type="match status" value="1"/>
</dbReference>
<keyword evidence="9" id="KW-1133">Transmembrane helix</keyword>
<sequence length="356" mass="41268">MDAISTILYSPNIPYSLLALLIVTLIALYYYVETSRTVCLVKKLPGPPHIPILGHALITFRMSPESVLPTAMEYYEKYGSVAGVYFGTRVIVFLADPQDIEIILSNPAHNDKAVEYEYFQPWLGDGLLITTGDKWRRHRKIIAPTFHMSILKTFVPLFYENSMDLVKRLRDEVGKEFDCHDYLSAVTVDILTETAMGVKREKRQKTGYDYAVAVMKMSDILHRRHYDISLRPDIIFKFTKFAKKQEKLLNIIHTLTNGVIREKSKDIEEKDQQQKEVQNSKPMESLNATKNEEIDKNATKYTKLHYVRDDLDDIDENDVSEKKRLAFLHTMLDLKKNGGQMTDEEIWEEVNTIMFE</sequence>
<dbReference type="GO" id="GO:0004497">
    <property type="term" value="F:monooxygenase activity"/>
    <property type="evidence" value="ECO:0007669"/>
    <property type="project" value="UniProtKB-KW"/>
</dbReference>
<dbReference type="InterPro" id="IPR002402">
    <property type="entry name" value="Cyt_P450_E_grp-II"/>
</dbReference>
<comment type="cofactor">
    <cofactor evidence="1">
        <name>heme</name>
        <dbReference type="ChEBI" id="CHEBI:30413"/>
    </cofactor>
</comment>
<dbReference type="GO" id="GO:0016705">
    <property type="term" value="F:oxidoreductase activity, acting on paired donors, with incorporation or reduction of molecular oxygen"/>
    <property type="evidence" value="ECO:0007669"/>
    <property type="project" value="InterPro"/>
</dbReference>
<dbReference type="Proteomes" id="UP000036403">
    <property type="component" value="Unassembled WGS sequence"/>
</dbReference>
<keyword evidence="4" id="KW-0479">Metal-binding</keyword>
<dbReference type="InterPro" id="IPR001128">
    <property type="entry name" value="Cyt_P450"/>
</dbReference>
<comment type="caution">
    <text evidence="10">The sequence shown here is derived from an EMBL/GenBank/DDBJ whole genome shotgun (WGS) entry which is preliminary data.</text>
</comment>
<name>A0A0J7K177_LASNI</name>
<evidence type="ECO:0000256" key="6">
    <source>
        <dbReference type="ARBA" id="ARBA00023004"/>
    </source>
</evidence>
<dbReference type="PRINTS" id="PR00464">
    <property type="entry name" value="EP450II"/>
</dbReference>
<dbReference type="PANTHER" id="PTHR24291">
    <property type="entry name" value="CYTOCHROME P450 FAMILY 4"/>
    <property type="match status" value="1"/>
</dbReference>
<evidence type="ECO:0000256" key="4">
    <source>
        <dbReference type="ARBA" id="ARBA00022723"/>
    </source>
</evidence>
<dbReference type="Gene3D" id="1.10.630.10">
    <property type="entry name" value="Cytochrome P450"/>
    <property type="match status" value="1"/>
</dbReference>
<evidence type="ECO:0000256" key="8">
    <source>
        <dbReference type="SAM" id="MobiDB-lite"/>
    </source>
</evidence>
<dbReference type="PaxDb" id="67767-A0A0J7K177"/>
<dbReference type="InterPro" id="IPR050196">
    <property type="entry name" value="Cytochrome_P450_Monoox"/>
</dbReference>
<feature type="compositionally biased region" description="Polar residues" evidence="8">
    <location>
        <begin position="275"/>
        <end position="286"/>
    </location>
</feature>
<dbReference type="InterPro" id="IPR036396">
    <property type="entry name" value="Cyt_P450_sf"/>
</dbReference>
<dbReference type="PANTHER" id="PTHR24291:SF106">
    <property type="entry name" value="CYTOCHROME P450 4G1-RELATED"/>
    <property type="match status" value="1"/>
</dbReference>
<gene>
    <name evidence="10" type="ORF">RF55_18744</name>
</gene>
<protein>
    <submittedName>
        <fullName evidence="10">Cytochrome p450 4g44</fullName>
    </submittedName>
</protein>
<keyword evidence="11" id="KW-1185">Reference proteome</keyword>
<keyword evidence="9" id="KW-0812">Transmembrane</keyword>
<accession>A0A0J7K177</accession>
<dbReference type="AlphaFoldDB" id="A0A0J7K177"/>
<evidence type="ECO:0000256" key="9">
    <source>
        <dbReference type="SAM" id="Phobius"/>
    </source>
</evidence>
<evidence type="ECO:0000256" key="3">
    <source>
        <dbReference type="ARBA" id="ARBA00022617"/>
    </source>
</evidence>
<feature type="region of interest" description="Disordered" evidence="8">
    <location>
        <begin position="266"/>
        <end position="286"/>
    </location>
</feature>
<feature type="non-terminal residue" evidence="10">
    <location>
        <position position="356"/>
    </location>
</feature>
<keyword evidence="6" id="KW-0408">Iron</keyword>
<evidence type="ECO:0000313" key="10">
    <source>
        <dbReference type="EMBL" id="KMQ83946.1"/>
    </source>
</evidence>
<dbReference type="OrthoDB" id="1470350at2759"/>
<evidence type="ECO:0000256" key="7">
    <source>
        <dbReference type="ARBA" id="ARBA00023033"/>
    </source>
</evidence>
<keyword evidence="5" id="KW-0560">Oxidoreductase</keyword>
<evidence type="ECO:0000256" key="1">
    <source>
        <dbReference type="ARBA" id="ARBA00001971"/>
    </source>
</evidence>
<keyword evidence="7" id="KW-0503">Monooxygenase</keyword>
<comment type="similarity">
    <text evidence="2">Belongs to the cytochrome P450 family.</text>
</comment>
<feature type="transmembrane region" description="Helical" evidence="9">
    <location>
        <begin position="12"/>
        <end position="32"/>
    </location>
</feature>
<reference evidence="10 11" key="1">
    <citation type="submission" date="2015-04" db="EMBL/GenBank/DDBJ databases">
        <title>Lasius niger genome sequencing.</title>
        <authorList>
            <person name="Konorov E.A."/>
            <person name="Nikitin M.A."/>
            <person name="Kirill M.V."/>
            <person name="Chang P."/>
        </authorList>
    </citation>
    <scope>NUCLEOTIDE SEQUENCE [LARGE SCALE GENOMIC DNA]</scope>
    <source>
        <tissue evidence="10">Whole</tissue>
    </source>
</reference>
<evidence type="ECO:0000256" key="2">
    <source>
        <dbReference type="ARBA" id="ARBA00010617"/>
    </source>
</evidence>
<proteinExistence type="inferred from homology"/>
<keyword evidence="9" id="KW-0472">Membrane</keyword>